<keyword evidence="2" id="KW-1185">Reference proteome</keyword>
<sequence>MDNNCLTECTPEPCPTPREQIFAMDPGARFGHAQMPGQVDRMVVVMSTKVSVLDLVALRRIAASIGYEMHLAGSAIAAPGTARSAAWFVQEEGLEDHALDGSDGAVSSAAEEVLQIAA</sequence>
<evidence type="ECO:0000313" key="2">
    <source>
        <dbReference type="Proteomes" id="UP000585905"/>
    </source>
</evidence>
<accession>A0A839E7W6</accession>
<gene>
    <name evidence="1" type="ORF">FHX53_002349</name>
</gene>
<proteinExistence type="predicted"/>
<dbReference type="EMBL" id="JACGWX010000006">
    <property type="protein sequence ID" value="MBA8848739.1"/>
    <property type="molecule type" value="Genomic_DNA"/>
</dbReference>
<organism evidence="1 2">
    <name type="scientific">Microcella alkalica</name>
    <dbReference type="NCBI Taxonomy" id="355930"/>
    <lineage>
        <taxon>Bacteria</taxon>
        <taxon>Bacillati</taxon>
        <taxon>Actinomycetota</taxon>
        <taxon>Actinomycetes</taxon>
        <taxon>Micrococcales</taxon>
        <taxon>Microbacteriaceae</taxon>
        <taxon>Microcella</taxon>
    </lineage>
</organism>
<name>A0A839E7W6_9MICO</name>
<dbReference type="Proteomes" id="UP000585905">
    <property type="component" value="Unassembled WGS sequence"/>
</dbReference>
<dbReference type="AlphaFoldDB" id="A0A839E7W6"/>
<evidence type="ECO:0000313" key="1">
    <source>
        <dbReference type="EMBL" id="MBA8848739.1"/>
    </source>
</evidence>
<reference evidence="1 2" key="1">
    <citation type="submission" date="2020-07" db="EMBL/GenBank/DDBJ databases">
        <title>Sequencing the genomes of 1000 actinobacteria strains.</title>
        <authorList>
            <person name="Klenk H.-P."/>
        </authorList>
    </citation>
    <scope>NUCLEOTIDE SEQUENCE [LARGE SCALE GENOMIC DNA]</scope>
    <source>
        <strain evidence="1 2">DSM 19663</strain>
    </source>
</reference>
<protein>
    <submittedName>
        <fullName evidence="1">Uncharacterized protein</fullName>
    </submittedName>
</protein>
<comment type="caution">
    <text evidence="1">The sequence shown here is derived from an EMBL/GenBank/DDBJ whole genome shotgun (WGS) entry which is preliminary data.</text>
</comment>
<dbReference type="RefSeq" id="WP_182491500.1">
    <property type="nucleotide sequence ID" value="NZ_BAAAOV010000011.1"/>
</dbReference>